<keyword evidence="6 8" id="KW-0408">Iron</keyword>
<evidence type="ECO:0000256" key="6">
    <source>
        <dbReference type="ARBA" id="ARBA00023004"/>
    </source>
</evidence>
<dbReference type="InParanoid" id="A0A1Q3CM81"/>
<dbReference type="GO" id="GO:0004497">
    <property type="term" value="F:monooxygenase activity"/>
    <property type="evidence" value="ECO:0007669"/>
    <property type="project" value="UniProtKB-KW"/>
</dbReference>
<name>A0A1Q3CM81_CEPFO</name>
<comment type="caution">
    <text evidence="10">The sequence shown here is derived from an EMBL/GenBank/DDBJ whole genome shotgun (WGS) entry which is preliminary data.</text>
</comment>
<dbReference type="InterPro" id="IPR036396">
    <property type="entry name" value="Cyt_P450_sf"/>
</dbReference>
<dbReference type="PRINTS" id="PR00463">
    <property type="entry name" value="EP450I"/>
</dbReference>
<dbReference type="InterPro" id="IPR002401">
    <property type="entry name" value="Cyt_P450_E_grp-I"/>
</dbReference>
<evidence type="ECO:0000256" key="4">
    <source>
        <dbReference type="ARBA" id="ARBA00022723"/>
    </source>
</evidence>
<keyword evidence="11" id="KW-1185">Reference proteome</keyword>
<proteinExistence type="inferred from homology"/>
<evidence type="ECO:0000256" key="3">
    <source>
        <dbReference type="ARBA" id="ARBA00022617"/>
    </source>
</evidence>
<dbReference type="InterPro" id="IPR001128">
    <property type="entry name" value="Cyt_P450"/>
</dbReference>
<reference evidence="11" key="1">
    <citation type="submission" date="2016-04" db="EMBL/GenBank/DDBJ databases">
        <title>Cephalotus genome sequencing.</title>
        <authorList>
            <person name="Fukushima K."/>
            <person name="Hasebe M."/>
            <person name="Fang X."/>
        </authorList>
    </citation>
    <scope>NUCLEOTIDE SEQUENCE [LARGE SCALE GENOMIC DNA]</scope>
    <source>
        <strain evidence="11">cv. St1</strain>
    </source>
</reference>
<sequence length="468" mass="54060">MMLELLLNVNRTHDWATEIVKRSPTFIFKGPWFSSLNLMATVEPANVHYIMSKNFSNFPKGPKFQEIFDILGDGIFNSDADTWKYHRRVLTGLVNHKKFYNYLVRTTWEKLEKGLIKVLEHVSERGVVVDLQDLFHRLTFDSTCILVTGYDPGCLSVEFPEVQFSRALDDAEESIFYRHVVPESIWKLQRWIGIGQEKQMSKARETLDDILAKYISMKREELNKGNILENDGEGVDLLTSCMIEDDILGLKTDDKFLRDLFLNFMIAGSDTTSAALSWFFWIVSQKPEVENKIREELKTKTSAKENENGRLYDIEELKELVYLHAALCETLRLYPPVPFQHKVPVKADILPSGHRVVPTTKILLLMYSMGRMPSIWGKDCLEFKPDRWITEKGGIKHEPSYKFFAFNAGPRTCLGKDVAFTQMKAVAATIIHNYHFDLVEDHPVVPRLSVILHMKHGLKARVTKRRVE</sequence>
<dbReference type="AlphaFoldDB" id="A0A1Q3CM81"/>
<keyword evidence="5 9" id="KW-0560">Oxidoreductase</keyword>
<organism evidence="10 11">
    <name type="scientific">Cephalotus follicularis</name>
    <name type="common">Albany pitcher plant</name>
    <dbReference type="NCBI Taxonomy" id="3775"/>
    <lineage>
        <taxon>Eukaryota</taxon>
        <taxon>Viridiplantae</taxon>
        <taxon>Streptophyta</taxon>
        <taxon>Embryophyta</taxon>
        <taxon>Tracheophyta</taxon>
        <taxon>Spermatophyta</taxon>
        <taxon>Magnoliopsida</taxon>
        <taxon>eudicotyledons</taxon>
        <taxon>Gunneridae</taxon>
        <taxon>Pentapetalae</taxon>
        <taxon>rosids</taxon>
        <taxon>fabids</taxon>
        <taxon>Oxalidales</taxon>
        <taxon>Cephalotaceae</taxon>
        <taxon>Cephalotus</taxon>
    </lineage>
</organism>
<dbReference type="PROSITE" id="PS00086">
    <property type="entry name" value="CYTOCHROME_P450"/>
    <property type="match status" value="1"/>
</dbReference>
<dbReference type="EMBL" id="BDDD01002358">
    <property type="protein sequence ID" value="GAV81222.1"/>
    <property type="molecule type" value="Genomic_DNA"/>
</dbReference>
<dbReference type="InterPro" id="IPR017972">
    <property type="entry name" value="Cyt_P450_CS"/>
</dbReference>
<dbReference type="CDD" id="cd11064">
    <property type="entry name" value="CYP86A"/>
    <property type="match status" value="1"/>
</dbReference>
<keyword evidence="7 9" id="KW-0503">Monooxygenase</keyword>
<protein>
    <submittedName>
        <fullName evidence="10">p450 domain-containing protein</fullName>
    </submittedName>
</protein>
<evidence type="ECO:0000256" key="2">
    <source>
        <dbReference type="ARBA" id="ARBA00010617"/>
    </source>
</evidence>
<dbReference type="Proteomes" id="UP000187406">
    <property type="component" value="Unassembled WGS sequence"/>
</dbReference>
<evidence type="ECO:0000256" key="7">
    <source>
        <dbReference type="ARBA" id="ARBA00023033"/>
    </source>
</evidence>
<gene>
    <name evidence="10" type="ORF">CFOL_v3_24681</name>
</gene>
<dbReference type="STRING" id="3775.A0A1Q3CM81"/>
<dbReference type="OrthoDB" id="1470350at2759"/>
<dbReference type="PANTHER" id="PTHR24296">
    <property type="entry name" value="CYTOCHROME P450"/>
    <property type="match status" value="1"/>
</dbReference>
<evidence type="ECO:0000313" key="11">
    <source>
        <dbReference type="Proteomes" id="UP000187406"/>
    </source>
</evidence>
<dbReference type="FunCoup" id="A0A1Q3CM81">
    <property type="interactions" value="150"/>
</dbReference>
<evidence type="ECO:0000256" key="1">
    <source>
        <dbReference type="ARBA" id="ARBA00001971"/>
    </source>
</evidence>
<dbReference type="Gene3D" id="1.10.630.10">
    <property type="entry name" value="Cytochrome P450"/>
    <property type="match status" value="1"/>
</dbReference>
<dbReference type="GO" id="GO:0020037">
    <property type="term" value="F:heme binding"/>
    <property type="evidence" value="ECO:0007669"/>
    <property type="project" value="InterPro"/>
</dbReference>
<dbReference type="GO" id="GO:0005506">
    <property type="term" value="F:iron ion binding"/>
    <property type="evidence" value="ECO:0007669"/>
    <property type="project" value="InterPro"/>
</dbReference>
<comment type="similarity">
    <text evidence="2 9">Belongs to the cytochrome P450 family.</text>
</comment>
<feature type="binding site" description="axial binding residue" evidence="8">
    <location>
        <position position="413"/>
    </location>
    <ligand>
        <name>heme</name>
        <dbReference type="ChEBI" id="CHEBI:30413"/>
    </ligand>
    <ligandPart>
        <name>Fe</name>
        <dbReference type="ChEBI" id="CHEBI:18248"/>
    </ligandPart>
</feature>
<evidence type="ECO:0000313" key="10">
    <source>
        <dbReference type="EMBL" id="GAV81222.1"/>
    </source>
</evidence>
<comment type="cofactor">
    <cofactor evidence="1 8">
        <name>heme</name>
        <dbReference type="ChEBI" id="CHEBI:30413"/>
    </cofactor>
</comment>
<dbReference type="GO" id="GO:0006629">
    <property type="term" value="P:lipid metabolic process"/>
    <property type="evidence" value="ECO:0007669"/>
    <property type="project" value="UniProtKB-ARBA"/>
</dbReference>
<dbReference type="GO" id="GO:0016705">
    <property type="term" value="F:oxidoreductase activity, acting on paired donors, with incorporation or reduction of molecular oxygen"/>
    <property type="evidence" value="ECO:0007669"/>
    <property type="project" value="InterPro"/>
</dbReference>
<dbReference type="SUPFAM" id="SSF48264">
    <property type="entry name" value="Cytochrome P450"/>
    <property type="match status" value="1"/>
</dbReference>
<evidence type="ECO:0000256" key="9">
    <source>
        <dbReference type="RuleBase" id="RU000461"/>
    </source>
</evidence>
<evidence type="ECO:0000256" key="8">
    <source>
        <dbReference type="PIRSR" id="PIRSR602401-1"/>
    </source>
</evidence>
<keyword evidence="4 8" id="KW-0479">Metal-binding</keyword>
<keyword evidence="3 8" id="KW-0349">Heme</keyword>
<evidence type="ECO:0000256" key="5">
    <source>
        <dbReference type="ARBA" id="ARBA00023002"/>
    </source>
</evidence>
<dbReference type="Pfam" id="PF00067">
    <property type="entry name" value="p450"/>
    <property type="match status" value="1"/>
</dbReference>
<dbReference type="PRINTS" id="PR00385">
    <property type="entry name" value="P450"/>
</dbReference>
<accession>A0A1Q3CM81</accession>